<evidence type="ECO:0000256" key="1">
    <source>
        <dbReference type="ARBA" id="ARBA00005189"/>
    </source>
</evidence>
<gene>
    <name evidence="4" type="ORF">C0V70_15680</name>
</gene>
<dbReference type="AlphaFoldDB" id="A0A2K9NVH9"/>
<dbReference type="Proteomes" id="UP000235584">
    <property type="component" value="Chromosome"/>
</dbReference>
<dbReference type="PANTHER" id="PTHR10434:SF11">
    <property type="entry name" value="1-ACYL-SN-GLYCEROL-3-PHOSPHATE ACYLTRANSFERASE"/>
    <property type="match status" value="1"/>
</dbReference>
<evidence type="ECO:0000313" key="4">
    <source>
        <dbReference type="EMBL" id="AUN99518.1"/>
    </source>
</evidence>
<dbReference type="GO" id="GO:0003841">
    <property type="term" value="F:1-acylglycerol-3-phosphate O-acyltransferase activity"/>
    <property type="evidence" value="ECO:0007669"/>
    <property type="project" value="TreeGrafter"/>
</dbReference>
<protein>
    <submittedName>
        <fullName evidence="4">Uncharacterized protein</fullName>
    </submittedName>
</protein>
<reference evidence="4 5" key="1">
    <citation type="submission" date="2018-01" db="EMBL/GenBank/DDBJ databases">
        <title>Complete genome sequence of Bacteriovorax stolpii DSM12778.</title>
        <authorList>
            <person name="Tang B."/>
            <person name="Chang J."/>
        </authorList>
    </citation>
    <scope>NUCLEOTIDE SEQUENCE [LARGE SCALE GENOMIC DNA]</scope>
    <source>
        <strain evidence="4 5">DSM 12778</strain>
    </source>
</reference>
<comment type="pathway">
    <text evidence="1">Lipid metabolism.</text>
</comment>
<dbReference type="SMART" id="SM00563">
    <property type="entry name" value="PlsC"/>
    <property type="match status" value="1"/>
</dbReference>
<dbReference type="GO" id="GO:0006654">
    <property type="term" value="P:phosphatidic acid biosynthetic process"/>
    <property type="evidence" value="ECO:0007669"/>
    <property type="project" value="TreeGrafter"/>
</dbReference>
<dbReference type="RefSeq" id="WP_102244809.1">
    <property type="nucleotide sequence ID" value="NZ_CP025704.1"/>
</dbReference>
<evidence type="ECO:0000256" key="3">
    <source>
        <dbReference type="ARBA" id="ARBA00023315"/>
    </source>
</evidence>
<dbReference type="EMBL" id="CP025704">
    <property type="protein sequence ID" value="AUN99518.1"/>
    <property type="molecule type" value="Genomic_DNA"/>
</dbReference>
<keyword evidence="5" id="KW-1185">Reference proteome</keyword>
<sequence length="270" mass="30898">MVIFKQKFTKLEKALEKRYSKERDPWGLEPKRAISDLKAIWPFYKYYFDVRLHGKEKVEDKAYMVVSNHTGQIPIDGLLICTAFATELDHPKILRPLVERFLTSLPFLGRWSSEGGAVLGDRINCLNLLKRGESILVFPEGVRGIAKETKDHYKLQRFTKGFLRMALTSKVEILPIAVVGAEEFFPYVYHLKKVAKLLHVPAVPLSLNLFPLPSPIDIYIGDPYMLPAELSAEALDEELEPHIIALEKKIEELTQEGLKNKRTIAQRLKS</sequence>
<dbReference type="CDD" id="cd07987">
    <property type="entry name" value="LPLAT_MGAT-like"/>
    <property type="match status" value="1"/>
</dbReference>
<dbReference type="SUPFAM" id="SSF69593">
    <property type="entry name" value="Glycerol-3-phosphate (1)-acyltransferase"/>
    <property type="match status" value="1"/>
</dbReference>
<dbReference type="PANTHER" id="PTHR10434">
    <property type="entry name" value="1-ACYL-SN-GLYCEROL-3-PHOSPHATE ACYLTRANSFERASE"/>
    <property type="match status" value="1"/>
</dbReference>
<name>A0A2K9NVH9_BACTC</name>
<dbReference type="OrthoDB" id="5241618at2"/>
<dbReference type="KEGG" id="bsto:C0V70_15680"/>
<dbReference type="Pfam" id="PF01553">
    <property type="entry name" value="Acyltransferase"/>
    <property type="match status" value="1"/>
</dbReference>
<dbReference type="InterPro" id="IPR002123">
    <property type="entry name" value="Plipid/glycerol_acylTrfase"/>
</dbReference>
<keyword evidence="2" id="KW-0808">Transferase</keyword>
<keyword evidence="3" id="KW-0012">Acyltransferase</keyword>
<accession>A0A2K9NVH9</accession>
<organism evidence="4 5">
    <name type="scientific">Bacteriovorax stolpii</name>
    <name type="common">Bdellovibrio stolpii</name>
    <dbReference type="NCBI Taxonomy" id="960"/>
    <lineage>
        <taxon>Bacteria</taxon>
        <taxon>Pseudomonadati</taxon>
        <taxon>Bdellovibrionota</taxon>
        <taxon>Bacteriovoracia</taxon>
        <taxon>Bacteriovoracales</taxon>
        <taxon>Bacteriovoracaceae</taxon>
        <taxon>Bacteriovorax</taxon>
    </lineage>
</organism>
<proteinExistence type="predicted"/>
<evidence type="ECO:0000313" key="5">
    <source>
        <dbReference type="Proteomes" id="UP000235584"/>
    </source>
</evidence>
<evidence type="ECO:0000256" key="2">
    <source>
        <dbReference type="ARBA" id="ARBA00022679"/>
    </source>
</evidence>